<dbReference type="CDD" id="cd16894">
    <property type="entry name" value="MltD-like"/>
    <property type="match status" value="1"/>
</dbReference>
<organism evidence="4 5">
    <name type="scientific">Pontibacter fetidus</name>
    <dbReference type="NCBI Taxonomy" id="2700082"/>
    <lineage>
        <taxon>Bacteria</taxon>
        <taxon>Pseudomonadati</taxon>
        <taxon>Bacteroidota</taxon>
        <taxon>Cytophagia</taxon>
        <taxon>Cytophagales</taxon>
        <taxon>Hymenobacteraceae</taxon>
        <taxon>Pontibacter</taxon>
    </lineage>
</organism>
<evidence type="ECO:0000256" key="1">
    <source>
        <dbReference type="ARBA" id="ARBA00007734"/>
    </source>
</evidence>
<sequence>MTYSKLFTVVAAIVGSIWANYAQAAPTSHKYESPVFGDSLLPLGDTTLLTPEELALLVEYIPNEPNDVIQDRLSCIESEIPLTFNPFVRNFIDYFTIRNRKYTRTMISRENVYFPLFEKYLKKHNMPDEMKYLAIVESGLNPKAASWAKAVGLWQFIPDTGREYGLDQSAHIDERMDPEKATDAACRFLKRLHKTYGDWELAMAAYNCGPGNVNKAIRRAGGGKKTFWEIFPYLPKETRSYVPSMTAVIYAMNYAPQHNIFSDSILYVQDVETITINQGVDLEKLAAELHIDSKTLLALNPEIKKKVLPANTRNYKLRVPAERAELLASADNVSCMIAAATPTIVPVPEPVIEREPAKAPVLLASNTATTTTLPDSTEKVFYKVKRGDNLSSIATKHNVTVEQLKDWNNLRKSTIVTNQKLTVYQPKATEALAMATPAEVAEAKPVVAKKTSKPAIKPSEKHQEIIHHVQPGDTLWNISQKYNGISVEKIKKLNKLKTNEIKPGQTLILG</sequence>
<feature type="domain" description="LysM" evidence="3">
    <location>
        <begin position="380"/>
        <end position="423"/>
    </location>
</feature>
<dbReference type="PROSITE" id="PS00922">
    <property type="entry name" value="TRANSGLYCOSYLASE"/>
    <property type="match status" value="1"/>
</dbReference>
<evidence type="ECO:0000313" key="4">
    <source>
        <dbReference type="EMBL" id="NDK57115.1"/>
    </source>
</evidence>
<keyword evidence="2" id="KW-0732">Signal</keyword>
<dbReference type="InterPro" id="IPR018392">
    <property type="entry name" value="LysM"/>
</dbReference>
<feature type="domain" description="LysM" evidence="3">
    <location>
        <begin position="465"/>
        <end position="509"/>
    </location>
</feature>
<evidence type="ECO:0000259" key="3">
    <source>
        <dbReference type="PROSITE" id="PS51782"/>
    </source>
</evidence>
<dbReference type="Gene3D" id="3.10.350.10">
    <property type="entry name" value="LysM domain"/>
    <property type="match status" value="2"/>
</dbReference>
<dbReference type="PANTHER" id="PTHR37423:SF2">
    <property type="entry name" value="MEMBRANE-BOUND LYTIC MUREIN TRANSGLYCOSYLASE C"/>
    <property type="match status" value="1"/>
</dbReference>
<feature type="signal peptide" evidence="2">
    <location>
        <begin position="1"/>
        <end position="24"/>
    </location>
</feature>
<dbReference type="InterPro" id="IPR036779">
    <property type="entry name" value="LysM_dom_sf"/>
</dbReference>
<comment type="similarity">
    <text evidence="1">Belongs to the transglycosylase Slt family.</text>
</comment>
<dbReference type="SUPFAM" id="SSF53955">
    <property type="entry name" value="Lysozyme-like"/>
    <property type="match status" value="1"/>
</dbReference>
<proteinExistence type="inferred from homology"/>
<dbReference type="PROSITE" id="PS51782">
    <property type="entry name" value="LYSM"/>
    <property type="match status" value="2"/>
</dbReference>
<protein>
    <submittedName>
        <fullName evidence="4">LysM peptidoglycan-binding domain-containing protein</fullName>
    </submittedName>
</protein>
<dbReference type="GO" id="GO:0008933">
    <property type="term" value="F:peptidoglycan lytic transglycosylase activity"/>
    <property type="evidence" value="ECO:0007669"/>
    <property type="project" value="InterPro"/>
</dbReference>
<gene>
    <name evidence="4" type="ORF">GWO68_14415</name>
</gene>
<dbReference type="SUPFAM" id="SSF54106">
    <property type="entry name" value="LysM domain"/>
    <property type="match status" value="2"/>
</dbReference>
<dbReference type="EMBL" id="JAAEAA010000020">
    <property type="protein sequence ID" value="NDK57115.1"/>
    <property type="molecule type" value="Genomic_DNA"/>
</dbReference>
<evidence type="ECO:0000256" key="2">
    <source>
        <dbReference type="SAM" id="SignalP"/>
    </source>
</evidence>
<dbReference type="SMART" id="SM00257">
    <property type="entry name" value="LysM"/>
    <property type="match status" value="3"/>
</dbReference>
<dbReference type="PANTHER" id="PTHR37423">
    <property type="entry name" value="SOLUBLE LYTIC MUREIN TRANSGLYCOSYLASE-RELATED"/>
    <property type="match status" value="1"/>
</dbReference>
<feature type="chain" id="PRO_5025572449" evidence="2">
    <location>
        <begin position="25"/>
        <end position="510"/>
    </location>
</feature>
<dbReference type="InterPro" id="IPR000189">
    <property type="entry name" value="Transglyc_AS"/>
</dbReference>
<dbReference type="Pfam" id="PF01476">
    <property type="entry name" value="LysM"/>
    <property type="match status" value="2"/>
</dbReference>
<dbReference type="CDD" id="cd00118">
    <property type="entry name" value="LysM"/>
    <property type="match status" value="2"/>
</dbReference>
<dbReference type="GO" id="GO:0016020">
    <property type="term" value="C:membrane"/>
    <property type="evidence" value="ECO:0007669"/>
    <property type="project" value="InterPro"/>
</dbReference>
<dbReference type="Proteomes" id="UP000478546">
    <property type="component" value="Unassembled WGS sequence"/>
</dbReference>
<dbReference type="InterPro" id="IPR023346">
    <property type="entry name" value="Lysozyme-like_dom_sf"/>
</dbReference>
<dbReference type="GO" id="GO:0000270">
    <property type="term" value="P:peptidoglycan metabolic process"/>
    <property type="evidence" value="ECO:0007669"/>
    <property type="project" value="InterPro"/>
</dbReference>
<dbReference type="Gene3D" id="1.10.530.10">
    <property type="match status" value="1"/>
</dbReference>
<dbReference type="AlphaFoldDB" id="A0A6B2H1Y4"/>
<dbReference type="Pfam" id="PF01464">
    <property type="entry name" value="SLT"/>
    <property type="match status" value="1"/>
</dbReference>
<dbReference type="InterPro" id="IPR008258">
    <property type="entry name" value="Transglycosylase_SLT_dom_1"/>
</dbReference>
<evidence type="ECO:0000313" key="5">
    <source>
        <dbReference type="Proteomes" id="UP000478546"/>
    </source>
</evidence>
<accession>A0A6B2H1Y4</accession>
<dbReference type="RefSeq" id="WP_162347174.1">
    <property type="nucleotide sequence ID" value="NZ_JAAEAA010000020.1"/>
</dbReference>
<keyword evidence="5" id="KW-1185">Reference proteome</keyword>
<name>A0A6B2H1Y4_9BACT</name>
<reference evidence="4 5" key="1">
    <citation type="submission" date="2020-01" db="EMBL/GenBank/DDBJ databases">
        <authorList>
            <person name="Kim M.K."/>
        </authorList>
    </citation>
    <scope>NUCLEOTIDE SEQUENCE [LARGE SCALE GENOMIC DNA]</scope>
    <source>
        <strain evidence="4 5">BT213</strain>
    </source>
</reference>
<comment type="caution">
    <text evidence="4">The sequence shown here is derived from an EMBL/GenBank/DDBJ whole genome shotgun (WGS) entry which is preliminary data.</text>
</comment>